<feature type="transmembrane region" description="Helical" evidence="7">
    <location>
        <begin position="519"/>
        <end position="539"/>
    </location>
</feature>
<dbReference type="PANTHER" id="PTHR30287">
    <property type="entry name" value="MEMBRANE COMPONENT OF PREDICTED ABC SUPERFAMILY METABOLITE UPTAKE TRANSPORTER"/>
    <property type="match status" value="1"/>
</dbReference>
<keyword evidence="10" id="KW-1185">Reference proteome</keyword>
<gene>
    <name evidence="9" type="ORF">DL237_11565</name>
</gene>
<comment type="caution">
    <text evidence="9">The sequence shown here is derived from an EMBL/GenBank/DDBJ whole genome shotgun (WGS) entry which is preliminary data.</text>
</comment>
<keyword evidence="2" id="KW-1003">Cell membrane</keyword>
<evidence type="ECO:0000256" key="1">
    <source>
        <dbReference type="ARBA" id="ARBA00004651"/>
    </source>
</evidence>
<evidence type="ECO:0000313" key="9">
    <source>
        <dbReference type="EMBL" id="RII38506.1"/>
    </source>
</evidence>
<evidence type="ECO:0000256" key="6">
    <source>
        <dbReference type="SAM" id="MobiDB-lite"/>
    </source>
</evidence>
<feature type="transmembrane region" description="Helical" evidence="7">
    <location>
        <begin position="808"/>
        <end position="834"/>
    </location>
</feature>
<feature type="region of interest" description="Disordered" evidence="6">
    <location>
        <begin position="1"/>
        <end position="37"/>
    </location>
</feature>
<keyword evidence="3 7" id="KW-0812">Transmembrane</keyword>
<feature type="transmembrane region" description="Helical" evidence="7">
    <location>
        <begin position="346"/>
        <end position="375"/>
    </location>
</feature>
<feature type="compositionally biased region" description="Pro residues" evidence="6">
    <location>
        <begin position="1"/>
        <end position="24"/>
    </location>
</feature>
<keyword evidence="5 7" id="KW-0472">Membrane</keyword>
<feature type="transmembrane region" description="Helical" evidence="7">
    <location>
        <begin position="395"/>
        <end position="415"/>
    </location>
</feature>
<dbReference type="EMBL" id="QWJJ01000009">
    <property type="protein sequence ID" value="RII38506.1"/>
    <property type="molecule type" value="Genomic_DNA"/>
</dbReference>
<protein>
    <submittedName>
        <fullName evidence="9">Drug:proton antiporter</fullName>
    </submittedName>
</protein>
<evidence type="ECO:0000313" key="10">
    <source>
        <dbReference type="Proteomes" id="UP000265848"/>
    </source>
</evidence>
<evidence type="ECO:0000256" key="5">
    <source>
        <dbReference type="ARBA" id="ARBA00023136"/>
    </source>
</evidence>
<dbReference type="GO" id="GO:0005886">
    <property type="term" value="C:plasma membrane"/>
    <property type="evidence" value="ECO:0007669"/>
    <property type="project" value="UniProtKB-SubCell"/>
</dbReference>
<dbReference type="InterPro" id="IPR038766">
    <property type="entry name" value="Membrane_comp_ABC_pdt"/>
</dbReference>
<name>A0A399J6W2_9RHOB</name>
<dbReference type="InterPro" id="IPR003838">
    <property type="entry name" value="ABC3_permease_C"/>
</dbReference>
<feature type="transmembrane region" description="Helical" evidence="7">
    <location>
        <begin position="63"/>
        <end position="83"/>
    </location>
</feature>
<sequence length="880" mass="92033">MFPRDPPARWPPRHPVPDPAPNHAPDPDPDPDRGRTVNNGLARDFRLALRFAARELRGGLSGFRILIACLALGVAAIAGVNSVRSAIDAGLAREGAAMLGGDAEISLTYRFATAAERAWIDARASASSEVAEFRSMAALGDDRTLTQVKAVDEAYPLKGALTLTPDMPLSQALGGDGSHPGAVMDATLIDRLDLSPGQTFQLGGVDFTLMAAISHEPDANASGFSLGPRTIVQRSALDGTPLLSPGTLFDSRYRMTLPPGTDLAALEAGAQAQFADSGIRWRDARNGAPGIATFVDRLAAFLTLVGLSGLAVGGVGVSSAVRAYLAGKTAVIATLRTLGATRRIIFLTYFSQIGALATIGVGIGLVMGALIPLLLAPVIQAQLPIPAVFTVFPAALAQAALYGVLTALVFTLWPLARADQIRAAALFRDDYSATRVLPPLPTLLIIAALLVVLVGSAAWLSGAATLTLWTAAGILAALILLALSARAIRWSAARLRPIVRGRPALRWAIASISGPRNEALPVVLSLGLGLTVLASVGQIDGNMRAAIQRDLPDRAPSYFVVDIQNDQMPAFLDRVDGDPGVSRTDRAPMLRGVITQINGQPAKEVAGDHWVLRGDRGISYADSLPADTTLTSGTWWGAGYGGDPQISFSADAAEEMGLELGDTMTVNILGRDITATITSFRDVDFSTAGMGFVLVMNQSALEGAPHSWIASIYADPQAEGPLMRDLGRSFPNITSIRVRDAIDRVADLLQGIAAATSYGALATLLTGFLVLIGAALSGERARVYEAAVLKTLGASRARILTSLALRSALLGIGAGLVALLAGIAGGWAVCHYVFETSYEVIWPSAIAIVLGGLIANLLAGLAFALRPLAARPARVLRTMD</sequence>
<evidence type="ECO:0000256" key="2">
    <source>
        <dbReference type="ARBA" id="ARBA00022475"/>
    </source>
</evidence>
<feature type="transmembrane region" description="Helical" evidence="7">
    <location>
        <begin position="436"/>
        <end position="460"/>
    </location>
</feature>
<feature type="transmembrane region" description="Helical" evidence="7">
    <location>
        <begin position="466"/>
        <end position="488"/>
    </location>
</feature>
<evidence type="ECO:0000256" key="4">
    <source>
        <dbReference type="ARBA" id="ARBA00022989"/>
    </source>
</evidence>
<keyword evidence="4 7" id="KW-1133">Transmembrane helix</keyword>
<evidence type="ECO:0000259" key="8">
    <source>
        <dbReference type="Pfam" id="PF02687"/>
    </source>
</evidence>
<accession>A0A399J6W2</accession>
<feature type="transmembrane region" description="Helical" evidence="7">
    <location>
        <begin position="298"/>
        <end position="325"/>
    </location>
</feature>
<dbReference type="PANTHER" id="PTHR30287:SF1">
    <property type="entry name" value="INNER MEMBRANE PROTEIN"/>
    <property type="match status" value="1"/>
</dbReference>
<feature type="domain" description="ABC3 transporter permease C-terminal" evidence="8">
    <location>
        <begin position="761"/>
        <end position="867"/>
    </location>
</feature>
<evidence type="ECO:0000256" key="3">
    <source>
        <dbReference type="ARBA" id="ARBA00022692"/>
    </source>
</evidence>
<dbReference type="Pfam" id="PF02687">
    <property type="entry name" value="FtsX"/>
    <property type="match status" value="2"/>
</dbReference>
<feature type="domain" description="ABC3 transporter permease C-terminal" evidence="8">
    <location>
        <begin position="306"/>
        <end position="418"/>
    </location>
</feature>
<evidence type="ECO:0000256" key="7">
    <source>
        <dbReference type="SAM" id="Phobius"/>
    </source>
</evidence>
<comment type="subcellular location">
    <subcellularLocation>
        <location evidence="1">Cell membrane</location>
        <topology evidence="1">Multi-pass membrane protein</topology>
    </subcellularLocation>
</comment>
<feature type="transmembrane region" description="Helical" evidence="7">
    <location>
        <begin position="840"/>
        <end position="865"/>
    </location>
</feature>
<dbReference type="AlphaFoldDB" id="A0A399J6W2"/>
<reference evidence="9 10" key="1">
    <citation type="submission" date="2018-08" db="EMBL/GenBank/DDBJ databases">
        <title>Pseudooceanicola sediminis CY03 in the family Rhodobacteracea.</title>
        <authorList>
            <person name="Zhang Y.-J."/>
        </authorList>
    </citation>
    <scope>NUCLEOTIDE SEQUENCE [LARGE SCALE GENOMIC DNA]</scope>
    <source>
        <strain evidence="9 10">CY03</strain>
    </source>
</reference>
<feature type="transmembrane region" description="Helical" evidence="7">
    <location>
        <begin position="758"/>
        <end position="776"/>
    </location>
</feature>
<organism evidence="9 10">
    <name type="scientific">Pseudooceanicola sediminis</name>
    <dbReference type="NCBI Taxonomy" id="2211117"/>
    <lineage>
        <taxon>Bacteria</taxon>
        <taxon>Pseudomonadati</taxon>
        <taxon>Pseudomonadota</taxon>
        <taxon>Alphaproteobacteria</taxon>
        <taxon>Rhodobacterales</taxon>
        <taxon>Paracoccaceae</taxon>
        <taxon>Pseudooceanicola</taxon>
    </lineage>
</organism>
<proteinExistence type="predicted"/>
<dbReference type="Proteomes" id="UP000265848">
    <property type="component" value="Unassembled WGS sequence"/>
</dbReference>